<sequence length="52" mass="5377">IGVSAWCGDRVLMMGVSGELESCIISAMMTEAGKMGGHCKTAKEVMGGRRGS</sequence>
<gene>
    <name evidence="1" type="ORF">FIBSPDRAFT_851964</name>
</gene>
<accession>A0A166S7V8</accession>
<dbReference type="AlphaFoldDB" id="A0A166S7V8"/>
<keyword evidence="2" id="KW-1185">Reference proteome</keyword>
<evidence type="ECO:0000313" key="1">
    <source>
        <dbReference type="EMBL" id="KZP29119.1"/>
    </source>
</evidence>
<protein>
    <submittedName>
        <fullName evidence="1">Uncharacterized protein</fullName>
    </submittedName>
</protein>
<dbReference type="EMBL" id="KV417500">
    <property type="protein sequence ID" value="KZP29119.1"/>
    <property type="molecule type" value="Genomic_DNA"/>
</dbReference>
<reference evidence="1 2" key="1">
    <citation type="journal article" date="2016" name="Mol. Biol. Evol.">
        <title>Comparative Genomics of Early-Diverging Mushroom-Forming Fungi Provides Insights into the Origins of Lignocellulose Decay Capabilities.</title>
        <authorList>
            <person name="Nagy L.G."/>
            <person name="Riley R."/>
            <person name="Tritt A."/>
            <person name="Adam C."/>
            <person name="Daum C."/>
            <person name="Floudas D."/>
            <person name="Sun H."/>
            <person name="Yadav J.S."/>
            <person name="Pangilinan J."/>
            <person name="Larsson K.H."/>
            <person name="Matsuura K."/>
            <person name="Barry K."/>
            <person name="Labutti K."/>
            <person name="Kuo R."/>
            <person name="Ohm R.A."/>
            <person name="Bhattacharya S.S."/>
            <person name="Shirouzu T."/>
            <person name="Yoshinaga Y."/>
            <person name="Martin F.M."/>
            <person name="Grigoriev I.V."/>
            <person name="Hibbett D.S."/>
        </authorList>
    </citation>
    <scope>NUCLEOTIDE SEQUENCE [LARGE SCALE GENOMIC DNA]</scope>
    <source>
        <strain evidence="1 2">CBS 109695</strain>
    </source>
</reference>
<dbReference type="Proteomes" id="UP000076532">
    <property type="component" value="Unassembled WGS sequence"/>
</dbReference>
<evidence type="ECO:0000313" key="2">
    <source>
        <dbReference type="Proteomes" id="UP000076532"/>
    </source>
</evidence>
<organism evidence="1 2">
    <name type="scientific">Athelia psychrophila</name>
    <dbReference type="NCBI Taxonomy" id="1759441"/>
    <lineage>
        <taxon>Eukaryota</taxon>
        <taxon>Fungi</taxon>
        <taxon>Dikarya</taxon>
        <taxon>Basidiomycota</taxon>
        <taxon>Agaricomycotina</taxon>
        <taxon>Agaricomycetes</taxon>
        <taxon>Agaricomycetidae</taxon>
        <taxon>Atheliales</taxon>
        <taxon>Atheliaceae</taxon>
        <taxon>Athelia</taxon>
    </lineage>
</organism>
<proteinExistence type="predicted"/>
<name>A0A166S7V8_9AGAM</name>
<feature type="non-terminal residue" evidence="1">
    <location>
        <position position="1"/>
    </location>
</feature>